<dbReference type="Proteomes" id="UP000183832">
    <property type="component" value="Unassembled WGS sequence"/>
</dbReference>
<evidence type="ECO:0000313" key="2">
    <source>
        <dbReference type="EMBL" id="CRK98014.1"/>
    </source>
</evidence>
<keyword evidence="1" id="KW-1133">Transmembrane helix</keyword>
<reference evidence="2 3" key="1">
    <citation type="submission" date="2015-04" db="EMBL/GenBank/DDBJ databases">
        <authorList>
            <person name="Syromyatnikov M.Y."/>
            <person name="Popov V.N."/>
        </authorList>
    </citation>
    <scope>NUCLEOTIDE SEQUENCE [LARGE SCALE GENOMIC DNA]</scope>
</reference>
<evidence type="ECO:0000313" key="3">
    <source>
        <dbReference type="Proteomes" id="UP000183832"/>
    </source>
</evidence>
<organism evidence="2 3">
    <name type="scientific">Clunio marinus</name>
    <dbReference type="NCBI Taxonomy" id="568069"/>
    <lineage>
        <taxon>Eukaryota</taxon>
        <taxon>Metazoa</taxon>
        <taxon>Ecdysozoa</taxon>
        <taxon>Arthropoda</taxon>
        <taxon>Hexapoda</taxon>
        <taxon>Insecta</taxon>
        <taxon>Pterygota</taxon>
        <taxon>Neoptera</taxon>
        <taxon>Endopterygota</taxon>
        <taxon>Diptera</taxon>
        <taxon>Nematocera</taxon>
        <taxon>Chironomoidea</taxon>
        <taxon>Chironomidae</taxon>
        <taxon>Clunio</taxon>
    </lineage>
</organism>
<keyword evidence="1" id="KW-0812">Transmembrane</keyword>
<keyword evidence="1" id="KW-0472">Membrane</keyword>
<gene>
    <name evidence="2" type="ORF">CLUMA_CG011383</name>
</gene>
<protein>
    <submittedName>
        <fullName evidence="2">CLUMA_CG011383, isoform A</fullName>
    </submittedName>
</protein>
<name>A0A1J1IG46_9DIPT</name>
<accession>A0A1J1IG46</accession>
<keyword evidence="3" id="KW-1185">Reference proteome</keyword>
<evidence type="ECO:0000256" key="1">
    <source>
        <dbReference type="SAM" id="Phobius"/>
    </source>
</evidence>
<dbReference type="EMBL" id="CVRI01000047">
    <property type="protein sequence ID" value="CRK98014.1"/>
    <property type="molecule type" value="Genomic_DNA"/>
</dbReference>
<dbReference type="AlphaFoldDB" id="A0A1J1IG46"/>
<feature type="transmembrane region" description="Helical" evidence="1">
    <location>
        <begin position="42"/>
        <end position="62"/>
    </location>
</feature>
<proteinExistence type="predicted"/>
<sequence>MEGWINATEFICDICSVVKFFIHILTSHRTAQLWLIFSFPEFSLKIFEISISVFVCMFVVCFSHTFMWMSFDFVVYCFDITPNSRISLHTCFMYQLDNKICFKLDSVETRHQSKACDLSEAWSYSIN</sequence>